<proteinExistence type="predicted"/>
<gene>
    <name evidence="2" type="ORF">SAMN05444274_104107</name>
</gene>
<dbReference type="AlphaFoldDB" id="A0A1M4ZXM1"/>
<dbReference type="SUPFAM" id="SSF89550">
    <property type="entry name" value="PHP domain-like"/>
    <property type="match status" value="1"/>
</dbReference>
<dbReference type="InterPro" id="IPR016195">
    <property type="entry name" value="Pol/histidinol_Pase-like"/>
</dbReference>
<dbReference type="GO" id="GO:0004534">
    <property type="term" value="F:5'-3' RNA exonuclease activity"/>
    <property type="evidence" value="ECO:0007669"/>
    <property type="project" value="TreeGrafter"/>
</dbReference>
<accession>A0A1M4ZXM1</accession>
<evidence type="ECO:0000313" key="3">
    <source>
        <dbReference type="Proteomes" id="UP000184164"/>
    </source>
</evidence>
<name>A0A1M4ZXM1_9BACT</name>
<dbReference type="Proteomes" id="UP000184164">
    <property type="component" value="Unassembled WGS sequence"/>
</dbReference>
<dbReference type="OrthoDB" id="9794455at2"/>
<feature type="domain" description="Polymerase/histidinol phosphatase N-terminal" evidence="1">
    <location>
        <begin position="54"/>
        <end position="146"/>
    </location>
</feature>
<evidence type="ECO:0000313" key="2">
    <source>
        <dbReference type="EMBL" id="SHF22803.1"/>
    </source>
</evidence>
<dbReference type="GO" id="GO:0035312">
    <property type="term" value="F:5'-3' DNA exonuclease activity"/>
    <property type="evidence" value="ECO:0007669"/>
    <property type="project" value="TreeGrafter"/>
</dbReference>
<dbReference type="EMBL" id="FQUM01000004">
    <property type="protein sequence ID" value="SHF22803.1"/>
    <property type="molecule type" value="Genomic_DNA"/>
</dbReference>
<dbReference type="PROSITE" id="PS51257">
    <property type="entry name" value="PROKAR_LIPOPROTEIN"/>
    <property type="match status" value="1"/>
</dbReference>
<dbReference type="Gene3D" id="3.20.20.140">
    <property type="entry name" value="Metal-dependent hydrolases"/>
    <property type="match status" value="1"/>
</dbReference>
<dbReference type="RefSeq" id="WP_073001085.1">
    <property type="nucleotide sequence ID" value="NZ_FQUM01000004.1"/>
</dbReference>
<reference evidence="3" key="1">
    <citation type="submission" date="2016-11" db="EMBL/GenBank/DDBJ databases">
        <authorList>
            <person name="Varghese N."/>
            <person name="Submissions S."/>
        </authorList>
    </citation>
    <scope>NUCLEOTIDE SEQUENCE [LARGE SCALE GENOMIC DNA]</scope>
    <source>
        <strain evidence="3">DSM 26910</strain>
    </source>
</reference>
<dbReference type="InterPro" id="IPR052018">
    <property type="entry name" value="PHP_domain"/>
</dbReference>
<organism evidence="2 3">
    <name type="scientific">Mariniphaga anaerophila</name>
    <dbReference type="NCBI Taxonomy" id="1484053"/>
    <lineage>
        <taxon>Bacteria</taxon>
        <taxon>Pseudomonadati</taxon>
        <taxon>Bacteroidota</taxon>
        <taxon>Bacteroidia</taxon>
        <taxon>Marinilabiliales</taxon>
        <taxon>Prolixibacteraceae</taxon>
        <taxon>Mariniphaga</taxon>
    </lineage>
</organism>
<evidence type="ECO:0000259" key="1">
    <source>
        <dbReference type="SMART" id="SM00481"/>
    </source>
</evidence>
<dbReference type="STRING" id="1484053.SAMN05444274_104107"/>
<protein>
    <recommendedName>
        <fullName evidence="1">Polymerase/histidinol phosphatase N-terminal domain-containing protein</fullName>
    </recommendedName>
</protein>
<dbReference type="PANTHER" id="PTHR42924">
    <property type="entry name" value="EXONUCLEASE"/>
    <property type="match status" value="1"/>
</dbReference>
<dbReference type="PANTHER" id="PTHR42924:SF3">
    <property type="entry name" value="POLYMERASE_HISTIDINOL PHOSPHATASE N-TERMINAL DOMAIN-CONTAINING PROTEIN"/>
    <property type="match status" value="1"/>
</dbReference>
<dbReference type="InterPro" id="IPR003141">
    <property type="entry name" value="Pol/His_phosphatase_N"/>
</dbReference>
<keyword evidence="3" id="KW-1185">Reference proteome</keyword>
<dbReference type="SMART" id="SM00481">
    <property type="entry name" value="POLIIIAc"/>
    <property type="match status" value="1"/>
</dbReference>
<sequence length="364" mass="41887">MKLKLTALKKITSGLQWFSLVAIMSFFVFSCQPKWDIQNPYANVDWNNHQRFEANFHTHTTRSDGRMNPQTVVDKYHDLGYEILAVTDHNEVTYPWTGFSELEASSGAYERLEEGRLEEDQIVYENRDPKELGMLAIQGNELSRHHHMGSYFSDHNGTETEEESLDATAAKNGLVMFNHPGRYTARDPDHYSVDWYVNLLKKYDHLIGVEIYNQGDRYPNDRELYDAILSRTMPDRQVWAYSNDDMHHSSTLGRNWNVFLLPELNETWVRKGMQEGVSYYVYSPSGHNGAKLPEIAAITVNNRKGLIDINVTGQDSVRWISGGEVVHRGNQFSLKENPEIEKYVRAEIFGPGEVIMGTQPFGIR</sequence>